<dbReference type="Pfam" id="PF02630">
    <property type="entry name" value="SCO1-SenC"/>
    <property type="match status" value="1"/>
</dbReference>
<proteinExistence type="inferred from homology"/>
<dbReference type="InterPro" id="IPR013766">
    <property type="entry name" value="Thioredoxin_domain"/>
</dbReference>
<dbReference type="InterPro" id="IPR003782">
    <property type="entry name" value="SCO1/SenC"/>
</dbReference>
<dbReference type="EMBL" id="CP120374">
    <property type="protein sequence ID" value="WEX90009.1"/>
    <property type="molecule type" value="Genomic_DNA"/>
</dbReference>
<dbReference type="SUPFAM" id="SSF52833">
    <property type="entry name" value="Thioredoxin-like"/>
    <property type="match status" value="1"/>
</dbReference>
<keyword evidence="6" id="KW-1185">Reference proteome</keyword>
<accession>A0ABY8DGJ7</accession>
<dbReference type="CDD" id="cd02968">
    <property type="entry name" value="SCO"/>
    <property type="match status" value="1"/>
</dbReference>
<name>A0ABY8DGJ7_9HYPH</name>
<reference evidence="5 6" key="1">
    <citation type="submission" date="2023-03" db="EMBL/GenBank/DDBJ databases">
        <authorList>
            <person name="Kaur S."/>
            <person name="Espinosa-Saiz D."/>
            <person name="Velazquez E."/>
            <person name="Menendez E."/>
            <person name="diCenzo G.C."/>
        </authorList>
    </citation>
    <scope>NUCLEOTIDE SEQUENCE [LARGE SCALE GENOMIC DNA]</scope>
    <source>
        <strain evidence="5 6">LMG 24692</strain>
    </source>
</reference>
<feature type="signal peptide" evidence="3">
    <location>
        <begin position="1"/>
        <end position="35"/>
    </location>
</feature>
<dbReference type="InterPro" id="IPR036249">
    <property type="entry name" value="Thioredoxin-like_sf"/>
</dbReference>
<dbReference type="Gene3D" id="3.40.30.10">
    <property type="entry name" value="Glutaredoxin"/>
    <property type="match status" value="1"/>
</dbReference>
<keyword evidence="3" id="KW-0732">Signal</keyword>
<evidence type="ECO:0000256" key="2">
    <source>
        <dbReference type="ARBA" id="ARBA00023008"/>
    </source>
</evidence>
<evidence type="ECO:0000256" key="3">
    <source>
        <dbReference type="SAM" id="SignalP"/>
    </source>
</evidence>
<protein>
    <submittedName>
        <fullName evidence="5">SCO family protein</fullName>
    </submittedName>
</protein>
<sequence length="200" mass="21590">MERLNGRHRASVFHCAVFLGFISAALFVATTPASAASPVTIGGPFSLVAPDGTVVTDSDFHGKWMLVFFGYTNCPDTCPTTLSQMAIALDRLGAEGKRVQPVFITVDPERDTPSAMGEYTRAIDPRIMGLSGSERQIAAVSREYGAYGEPRASGHGDHLFDHSTYIYVMNPRGEFARGLEADASGDQIADTLRRLMAQAE</sequence>
<feature type="chain" id="PRO_5046173112" evidence="3">
    <location>
        <begin position="36"/>
        <end position="200"/>
    </location>
</feature>
<dbReference type="RefSeq" id="WP_280661977.1">
    <property type="nucleotide sequence ID" value="NZ_CP120374.1"/>
</dbReference>
<dbReference type="Proteomes" id="UP001229355">
    <property type="component" value="Chromosome 2"/>
</dbReference>
<organism evidence="5 6">
    <name type="scientific">Sinorhizobium garamanticum</name>
    <dbReference type="NCBI Taxonomy" id="680247"/>
    <lineage>
        <taxon>Bacteria</taxon>
        <taxon>Pseudomonadati</taxon>
        <taxon>Pseudomonadota</taxon>
        <taxon>Alphaproteobacteria</taxon>
        <taxon>Hyphomicrobiales</taxon>
        <taxon>Rhizobiaceae</taxon>
        <taxon>Sinorhizobium/Ensifer group</taxon>
        <taxon>Sinorhizobium</taxon>
    </lineage>
</organism>
<evidence type="ECO:0000313" key="5">
    <source>
        <dbReference type="EMBL" id="WEX90009.1"/>
    </source>
</evidence>
<comment type="similarity">
    <text evidence="1">Belongs to the SCO1/2 family.</text>
</comment>
<dbReference type="PANTHER" id="PTHR12151">
    <property type="entry name" value="ELECTRON TRANSPORT PROTIN SCO1/SENC FAMILY MEMBER"/>
    <property type="match status" value="1"/>
</dbReference>
<dbReference type="PROSITE" id="PS51352">
    <property type="entry name" value="THIOREDOXIN_2"/>
    <property type="match status" value="1"/>
</dbReference>
<evidence type="ECO:0000313" key="6">
    <source>
        <dbReference type="Proteomes" id="UP001229355"/>
    </source>
</evidence>
<feature type="domain" description="Thioredoxin" evidence="4">
    <location>
        <begin position="36"/>
        <end position="200"/>
    </location>
</feature>
<dbReference type="PANTHER" id="PTHR12151:SF25">
    <property type="entry name" value="LINALOOL DEHYDRATASE_ISOMERASE DOMAIN-CONTAINING PROTEIN"/>
    <property type="match status" value="1"/>
</dbReference>
<gene>
    <name evidence="5" type="ORF">PZN02_005351</name>
</gene>
<evidence type="ECO:0000256" key="1">
    <source>
        <dbReference type="ARBA" id="ARBA00010996"/>
    </source>
</evidence>
<evidence type="ECO:0000259" key="4">
    <source>
        <dbReference type="PROSITE" id="PS51352"/>
    </source>
</evidence>
<keyword evidence="2" id="KW-0186">Copper</keyword>